<gene>
    <name evidence="2" type="ORF">C2845_PM02G26590</name>
</gene>
<feature type="region of interest" description="Disordered" evidence="1">
    <location>
        <begin position="1"/>
        <end position="57"/>
    </location>
</feature>
<dbReference type="Proteomes" id="UP000275267">
    <property type="component" value="Unassembled WGS sequence"/>
</dbReference>
<sequence length="284" mass="29925">MAARGSAEAVVRRFPPSPLSSLTSLPSASKPRPWSTPHRRSLGPDPTSSSPDPSPPVRIWSPSVGVAALPWWPCSGRSRWVMCRSPAGLLRVAPVARVGVGAWLRRRRRLPQGGPSSRARQVAPVAWVSVGAWLRRHRHVPRGGPSSRAHQVALVAQVGVPAPLPLPPLPRGGTSSRMRRARGRSVLAPSPRVVEEEGGGALTARLPASGRPSSGGLLRRGACTVAAFRPRGGARWCLTVSSALGRERGDGKIPGSVCGPMTTTLSGTLHLLEGVILPPLPTPR</sequence>
<feature type="compositionally biased region" description="Low complexity" evidence="1">
    <location>
        <begin position="19"/>
        <end position="31"/>
    </location>
</feature>
<organism evidence="2 3">
    <name type="scientific">Panicum miliaceum</name>
    <name type="common">Proso millet</name>
    <name type="synonym">Broomcorn millet</name>
    <dbReference type="NCBI Taxonomy" id="4540"/>
    <lineage>
        <taxon>Eukaryota</taxon>
        <taxon>Viridiplantae</taxon>
        <taxon>Streptophyta</taxon>
        <taxon>Embryophyta</taxon>
        <taxon>Tracheophyta</taxon>
        <taxon>Spermatophyta</taxon>
        <taxon>Magnoliopsida</taxon>
        <taxon>Liliopsida</taxon>
        <taxon>Poales</taxon>
        <taxon>Poaceae</taxon>
        <taxon>PACMAD clade</taxon>
        <taxon>Panicoideae</taxon>
        <taxon>Panicodae</taxon>
        <taxon>Paniceae</taxon>
        <taxon>Panicinae</taxon>
        <taxon>Panicum</taxon>
        <taxon>Panicum sect. Panicum</taxon>
    </lineage>
</organism>
<evidence type="ECO:0000313" key="3">
    <source>
        <dbReference type="Proteomes" id="UP000275267"/>
    </source>
</evidence>
<evidence type="ECO:0000256" key="1">
    <source>
        <dbReference type="SAM" id="MobiDB-lite"/>
    </source>
</evidence>
<reference evidence="3" key="1">
    <citation type="journal article" date="2019" name="Nat. Commun.">
        <title>The genome of broomcorn millet.</title>
        <authorList>
            <person name="Zou C."/>
            <person name="Miki D."/>
            <person name="Li D."/>
            <person name="Tang Q."/>
            <person name="Xiao L."/>
            <person name="Rajput S."/>
            <person name="Deng P."/>
            <person name="Jia W."/>
            <person name="Huang R."/>
            <person name="Zhang M."/>
            <person name="Sun Y."/>
            <person name="Hu J."/>
            <person name="Fu X."/>
            <person name="Schnable P.S."/>
            <person name="Li F."/>
            <person name="Zhang H."/>
            <person name="Feng B."/>
            <person name="Zhu X."/>
            <person name="Liu R."/>
            <person name="Schnable J.C."/>
            <person name="Zhu J.-K."/>
            <person name="Zhang H."/>
        </authorList>
    </citation>
    <scope>NUCLEOTIDE SEQUENCE [LARGE SCALE GENOMIC DNA]</scope>
</reference>
<keyword evidence="3" id="KW-1185">Reference proteome</keyword>
<protein>
    <submittedName>
        <fullName evidence="2">Uncharacterized protein</fullName>
    </submittedName>
</protein>
<proteinExistence type="predicted"/>
<feature type="region of interest" description="Disordered" evidence="1">
    <location>
        <begin position="165"/>
        <end position="194"/>
    </location>
</feature>
<evidence type="ECO:0000313" key="2">
    <source>
        <dbReference type="EMBL" id="RLN17618.1"/>
    </source>
</evidence>
<name>A0A3L6S9F0_PANMI</name>
<dbReference type="AlphaFoldDB" id="A0A3L6S9F0"/>
<comment type="caution">
    <text evidence="2">The sequence shown here is derived from an EMBL/GenBank/DDBJ whole genome shotgun (WGS) entry which is preliminary data.</text>
</comment>
<accession>A0A3L6S9F0</accession>
<dbReference type="EMBL" id="PQIB02000005">
    <property type="protein sequence ID" value="RLN17618.1"/>
    <property type="molecule type" value="Genomic_DNA"/>
</dbReference>